<organism evidence="2 3">
    <name type="scientific">Bartonella acomydis</name>
    <dbReference type="NCBI Taxonomy" id="686234"/>
    <lineage>
        <taxon>Bacteria</taxon>
        <taxon>Pseudomonadati</taxon>
        <taxon>Pseudomonadota</taxon>
        <taxon>Alphaproteobacteria</taxon>
        <taxon>Hyphomicrobiales</taxon>
        <taxon>Bartonellaceae</taxon>
        <taxon>Bartonella</taxon>
    </lineage>
</organism>
<evidence type="ECO:0000256" key="1">
    <source>
        <dbReference type="SAM" id="SignalP"/>
    </source>
</evidence>
<gene>
    <name evidence="2" type="ORF">GCM10023260_13930</name>
</gene>
<evidence type="ECO:0000313" key="3">
    <source>
        <dbReference type="Proteomes" id="UP001501525"/>
    </source>
</evidence>
<evidence type="ECO:0000313" key="2">
    <source>
        <dbReference type="EMBL" id="GAA5102198.1"/>
    </source>
</evidence>
<dbReference type="EMBL" id="BAABIY010000093">
    <property type="protein sequence ID" value="GAA5102198.1"/>
    <property type="molecule type" value="Genomic_DNA"/>
</dbReference>
<accession>A0ABP9MUE4</accession>
<name>A0ABP9MUE4_9HYPH</name>
<keyword evidence="1" id="KW-0732">Signal</keyword>
<protein>
    <submittedName>
        <fullName evidence="2">Uncharacterized protein</fullName>
    </submittedName>
</protein>
<sequence length="85" mass="9401">MKIKYKIISVISLAILSYTNCVAGGEKEIPNTPRDRTKSKIQFRDLKHQSTSGINTDNNAKISSNSSKKISQKNYAAIIMSDPQA</sequence>
<feature type="chain" id="PRO_5047398778" evidence="1">
    <location>
        <begin position="24"/>
        <end position="85"/>
    </location>
</feature>
<feature type="signal peptide" evidence="1">
    <location>
        <begin position="1"/>
        <end position="23"/>
    </location>
</feature>
<dbReference type="Proteomes" id="UP001501525">
    <property type="component" value="Unassembled WGS sequence"/>
</dbReference>
<comment type="caution">
    <text evidence="2">The sequence shown here is derived from an EMBL/GenBank/DDBJ whole genome shotgun (WGS) entry which is preliminary data.</text>
</comment>
<reference evidence="3" key="1">
    <citation type="journal article" date="2019" name="Int. J. Syst. Evol. Microbiol.">
        <title>The Global Catalogue of Microorganisms (GCM) 10K type strain sequencing project: providing services to taxonomists for standard genome sequencing and annotation.</title>
        <authorList>
            <consortium name="The Broad Institute Genomics Platform"/>
            <consortium name="The Broad Institute Genome Sequencing Center for Infectious Disease"/>
            <person name="Wu L."/>
            <person name="Ma J."/>
        </authorList>
    </citation>
    <scope>NUCLEOTIDE SEQUENCE [LARGE SCALE GENOMIC DNA]</scope>
    <source>
        <strain evidence="3">JCM 17706</strain>
    </source>
</reference>
<keyword evidence="3" id="KW-1185">Reference proteome</keyword>
<proteinExistence type="predicted"/>